<keyword evidence="3" id="KW-1185">Reference proteome</keyword>
<dbReference type="HOGENOM" id="CLU_149116_1_0_11"/>
<dbReference type="Proteomes" id="UP000004816">
    <property type="component" value="Unassembled WGS sequence"/>
</dbReference>
<evidence type="ECO:0000313" key="3">
    <source>
        <dbReference type="Proteomes" id="UP000004816"/>
    </source>
</evidence>
<accession>E5XMD3</accession>
<dbReference type="eggNOG" id="COG5470">
    <property type="taxonomic scope" value="Bacteria"/>
</dbReference>
<organism evidence="2 3">
    <name type="scientific">Segniliparus rugosus (strain ATCC BAA-974 / DSM 45345 / CCUG 50838 / CIP 108380 / JCM 13579 / CDC 945)</name>
    <dbReference type="NCBI Taxonomy" id="679197"/>
    <lineage>
        <taxon>Bacteria</taxon>
        <taxon>Bacillati</taxon>
        <taxon>Actinomycetota</taxon>
        <taxon>Actinomycetes</taxon>
        <taxon>Mycobacteriales</taxon>
        <taxon>Segniliparaceae</taxon>
        <taxon>Segniliparus</taxon>
    </lineage>
</organism>
<proteinExistence type="predicted"/>
<dbReference type="InterPro" id="IPR012577">
    <property type="entry name" value="NIPSNAP"/>
</dbReference>
<dbReference type="OrthoDB" id="9798776at2"/>
<dbReference type="Pfam" id="PF07978">
    <property type="entry name" value="NIPSNAP"/>
    <property type="match status" value="1"/>
</dbReference>
<gene>
    <name evidence="2" type="ORF">HMPREF9336_00653</name>
</gene>
<dbReference type="Gene3D" id="3.30.70.100">
    <property type="match status" value="1"/>
</dbReference>
<dbReference type="InterPro" id="IPR011008">
    <property type="entry name" value="Dimeric_a/b-barrel"/>
</dbReference>
<feature type="domain" description="NIPSNAP" evidence="1">
    <location>
        <begin position="7"/>
        <end position="99"/>
    </location>
</feature>
<dbReference type="STRING" id="679197.HMPREF9336_00653"/>
<dbReference type="EMBL" id="ACZI02000003">
    <property type="protein sequence ID" value="EFV14512.1"/>
    <property type="molecule type" value="Genomic_DNA"/>
</dbReference>
<comment type="caution">
    <text evidence="2">The sequence shown here is derived from an EMBL/GenBank/DDBJ whole genome shotgun (WGS) entry which is preliminary data.</text>
</comment>
<dbReference type="RefSeq" id="WP_007467774.1">
    <property type="nucleotide sequence ID" value="NZ_KI391954.1"/>
</dbReference>
<protein>
    <recommendedName>
        <fullName evidence="1">NIPSNAP domain-containing protein</fullName>
    </recommendedName>
</protein>
<evidence type="ECO:0000313" key="2">
    <source>
        <dbReference type="EMBL" id="EFV14512.1"/>
    </source>
</evidence>
<sequence>MITIHLRYTIDPEQLDVFEDYARRWMGLVERFGGEHHGYFLPEESDNDEAFALFTFPSLAEYERYRRAAESDDDCAAAYRLARDTGCIRRYERRFQRPLFPRSSASRRSLAGAEADRGQLD</sequence>
<evidence type="ECO:0000259" key="1">
    <source>
        <dbReference type="Pfam" id="PF07978"/>
    </source>
</evidence>
<name>E5XMD3_SEGRC</name>
<dbReference type="SUPFAM" id="SSF54909">
    <property type="entry name" value="Dimeric alpha+beta barrel"/>
    <property type="match status" value="1"/>
</dbReference>
<reference evidence="2 3" key="1">
    <citation type="journal article" date="2011" name="Stand. Genomic Sci.">
        <title>High quality draft genome sequence of Segniliparus rugosus CDC 945(T)= (ATCC BAA-974(T)).</title>
        <authorList>
            <person name="Earl A.M."/>
            <person name="Desjardins C.A."/>
            <person name="Fitzgerald M.G."/>
            <person name="Arachchi H.M."/>
            <person name="Zeng Q."/>
            <person name="Mehta T."/>
            <person name="Griggs A."/>
            <person name="Birren B.W."/>
            <person name="Toney N.C."/>
            <person name="Carr J."/>
            <person name="Posey J."/>
            <person name="Butler W.R."/>
        </authorList>
    </citation>
    <scope>NUCLEOTIDE SEQUENCE [LARGE SCALE GENOMIC DNA]</scope>
    <source>
        <strain evidence="3">ATCC BAA-974 / DSM 45345 / CCUG 50838 / CIP 108380 / JCM 13579 / CDC 945</strain>
    </source>
</reference>
<dbReference type="AlphaFoldDB" id="E5XMD3"/>